<organism evidence="1">
    <name type="scientific">Gasterosteus aculeatus</name>
    <name type="common">Three-spined stickleback</name>
    <dbReference type="NCBI Taxonomy" id="69293"/>
    <lineage>
        <taxon>Eukaryota</taxon>
        <taxon>Metazoa</taxon>
        <taxon>Chordata</taxon>
        <taxon>Craniata</taxon>
        <taxon>Vertebrata</taxon>
        <taxon>Euteleostomi</taxon>
        <taxon>Actinopterygii</taxon>
        <taxon>Neopterygii</taxon>
        <taxon>Teleostei</taxon>
        <taxon>Neoteleostei</taxon>
        <taxon>Acanthomorphata</taxon>
        <taxon>Eupercaria</taxon>
        <taxon>Perciformes</taxon>
        <taxon>Cottioidei</taxon>
        <taxon>Gasterosteales</taxon>
        <taxon>Gasterosteidae</taxon>
        <taxon>Gasterosteus</taxon>
    </lineage>
</organism>
<sequence>VQWIDNPVRSERPSVTSVRHVSTLCWKKKKNRRSKGLETRGFRRVLPLRPVRTRKRETLFHCAPEIFVELHEPLADRIRYRSSRCFTLQVARQFGFIRQKKWNLGIVLFHPDPNLR</sequence>
<proteinExistence type="predicted"/>
<reference evidence="1" key="2">
    <citation type="submission" date="2024-04" db="UniProtKB">
        <authorList>
            <consortium name="Ensembl"/>
        </authorList>
    </citation>
    <scope>IDENTIFICATION</scope>
</reference>
<dbReference type="Bgee" id="ENSGACG00000017895">
    <property type="expression patterns" value="Expressed in diencephalon and 1 other cell type or tissue"/>
</dbReference>
<accession>G3Q194</accession>
<protein>
    <submittedName>
        <fullName evidence="1">Uncharacterized protein</fullName>
    </submittedName>
</protein>
<dbReference type="AlphaFoldDB" id="G3Q194"/>
<name>G3Q194_GASAC</name>
<dbReference type="Ensembl" id="ENSGACT00000023688.1">
    <property type="protein sequence ID" value="ENSGACP00000023642.1"/>
    <property type="gene ID" value="ENSGACG00000017895.1"/>
</dbReference>
<evidence type="ECO:0000313" key="1">
    <source>
        <dbReference type="Ensembl" id="ENSGACP00000023642.1"/>
    </source>
</evidence>
<dbReference type="InParanoid" id="G3Q194"/>
<reference evidence="1" key="1">
    <citation type="submission" date="2006-01" db="EMBL/GenBank/DDBJ databases">
        <authorList>
            <person name="Lindblad-Toh K."/>
            <person name="Mauceli E."/>
            <person name="Grabherr M."/>
            <person name="Chang J.L."/>
            <person name="Lander E.S."/>
        </authorList>
    </citation>
    <scope>NUCLEOTIDE SEQUENCE [LARGE SCALE GENOMIC DNA]</scope>
</reference>